<keyword evidence="9" id="KW-1185">Reference proteome</keyword>
<dbReference type="Proteomes" id="UP000821853">
    <property type="component" value="Unassembled WGS sequence"/>
</dbReference>
<dbReference type="InterPro" id="IPR033139">
    <property type="entry name" value="Caspase_cys_AS"/>
</dbReference>
<evidence type="ECO:0000256" key="5">
    <source>
        <dbReference type="ARBA" id="ARBA00022807"/>
    </source>
</evidence>
<organism evidence="8 9">
    <name type="scientific">Haemaphysalis longicornis</name>
    <name type="common">Bush tick</name>
    <dbReference type="NCBI Taxonomy" id="44386"/>
    <lineage>
        <taxon>Eukaryota</taxon>
        <taxon>Metazoa</taxon>
        <taxon>Ecdysozoa</taxon>
        <taxon>Arthropoda</taxon>
        <taxon>Chelicerata</taxon>
        <taxon>Arachnida</taxon>
        <taxon>Acari</taxon>
        <taxon>Parasitiformes</taxon>
        <taxon>Ixodida</taxon>
        <taxon>Ixodoidea</taxon>
        <taxon>Ixodidae</taxon>
        <taxon>Haemaphysalinae</taxon>
        <taxon>Haemaphysalis</taxon>
    </lineage>
</organism>
<dbReference type="InterPro" id="IPR011600">
    <property type="entry name" value="Pept_C14_caspase"/>
</dbReference>
<dbReference type="PROSITE" id="PS50208">
    <property type="entry name" value="CASPASE_P20"/>
    <property type="match status" value="1"/>
</dbReference>
<comment type="similarity">
    <text evidence="1">Belongs to the peptidase C14A family.</text>
</comment>
<evidence type="ECO:0000313" key="8">
    <source>
        <dbReference type="EMBL" id="KAH9376435.1"/>
    </source>
</evidence>
<comment type="caution">
    <text evidence="8">The sequence shown here is derived from an EMBL/GenBank/DDBJ whole genome shotgun (WGS) entry which is preliminary data.</text>
</comment>
<dbReference type="OrthoDB" id="6044770at2759"/>
<feature type="domain" description="Caspase family p20" evidence="7">
    <location>
        <begin position="21"/>
        <end position="97"/>
    </location>
</feature>
<evidence type="ECO:0000256" key="2">
    <source>
        <dbReference type="ARBA" id="ARBA00022670"/>
    </source>
</evidence>
<dbReference type="InterPro" id="IPR015917">
    <property type="entry name" value="Pept_C14A"/>
</dbReference>
<dbReference type="PANTHER" id="PTHR47901:SF8">
    <property type="entry name" value="CASPASE-3"/>
    <property type="match status" value="1"/>
</dbReference>
<evidence type="ECO:0000256" key="4">
    <source>
        <dbReference type="ARBA" id="ARBA00022801"/>
    </source>
</evidence>
<dbReference type="PROSITE" id="PS01122">
    <property type="entry name" value="CASPASE_CYS"/>
    <property type="match status" value="1"/>
</dbReference>
<keyword evidence="4" id="KW-0378">Hydrolase</keyword>
<dbReference type="VEuPathDB" id="VectorBase:HLOH_045677"/>
<dbReference type="InterPro" id="IPR001309">
    <property type="entry name" value="Pept_C14_p20"/>
</dbReference>
<dbReference type="InterPro" id="IPR002398">
    <property type="entry name" value="Pept_C14"/>
</dbReference>
<dbReference type="GO" id="GO:0006508">
    <property type="term" value="P:proteolysis"/>
    <property type="evidence" value="ECO:0007669"/>
    <property type="project" value="UniProtKB-KW"/>
</dbReference>
<dbReference type="SMART" id="SM00115">
    <property type="entry name" value="CASc"/>
    <property type="match status" value="1"/>
</dbReference>
<evidence type="ECO:0000256" key="1">
    <source>
        <dbReference type="ARBA" id="ARBA00010134"/>
    </source>
</evidence>
<proteinExistence type="inferred from homology"/>
<dbReference type="EMBL" id="JABSTR010000008">
    <property type="protein sequence ID" value="KAH9376435.1"/>
    <property type="molecule type" value="Genomic_DNA"/>
</dbReference>
<name>A0A9J6GM60_HAELO</name>
<sequence length="193" mass="21621">MSTQTQQLIALLTELSLNNTQEMKDLFQDVSRNKSHKDADCLVIILMSHGTEGVIEGTDGEELNLYQDVYQLFNNENCSALQGKPKLFFVQACRGNGSGPAIFPHYTFRSPRSRISFEEFALHSWPPRTRCALTGTGPPTQPIHLWHAYVNLKQREPSKLGALIRKSLKVALSLPVFTPTAHLLQPGLHNNLL</sequence>
<dbReference type="PROSITE" id="PS01121">
    <property type="entry name" value="CASPASE_HIS"/>
    <property type="match status" value="1"/>
</dbReference>
<dbReference type="PANTHER" id="PTHR47901">
    <property type="entry name" value="CASPASE RECRUITMENT DOMAIN-CONTAINING PROTEIN 18"/>
    <property type="match status" value="1"/>
</dbReference>
<keyword evidence="6" id="KW-0865">Zymogen</keyword>
<dbReference type="SUPFAM" id="SSF52129">
    <property type="entry name" value="Caspase-like"/>
    <property type="match status" value="1"/>
</dbReference>
<keyword evidence="5" id="KW-0788">Thiol protease</keyword>
<keyword evidence="3" id="KW-0053">Apoptosis</keyword>
<evidence type="ECO:0000256" key="6">
    <source>
        <dbReference type="ARBA" id="ARBA00023145"/>
    </source>
</evidence>
<protein>
    <recommendedName>
        <fullName evidence="7">Caspase family p20 domain-containing protein</fullName>
    </recommendedName>
</protein>
<dbReference type="InterPro" id="IPR029030">
    <property type="entry name" value="Caspase-like_dom_sf"/>
</dbReference>
<keyword evidence="2" id="KW-0645">Protease</keyword>
<reference evidence="8 9" key="1">
    <citation type="journal article" date="2020" name="Cell">
        <title>Large-Scale Comparative Analyses of Tick Genomes Elucidate Their Genetic Diversity and Vector Capacities.</title>
        <authorList>
            <consortium name="Tick Genome and Microbiome Consortium (TIGMIC)"/>
            <person name="Jia N."/>
            <person name="Wang J."/>
            <person name="Shi W."/>
            <person name="Du L."/>
            <person name="Sun Y."/>
            <person name="Zhan W."/>
            <person name="Jiang J.F."/>
            <person name="Wang Q."/>
            <person name="Zhang B."/>
            <person name="Ji P."/>
            <person name="Bell-Sakyi L."/>
            <person name="Cui X.M."/>
            <person name="Yuan T.T."/>
            <person name="Jiang B.G."/>
            <person name="Yang W.F."/>
            <person name="Lam T.T."/>
            <person name="Chang Q.C."/>
            <person name="Ding S.J."/>
            <person name="Wang X.J."/>
            <person name="Zhu J.G."/>
            <person name="Ruan X.D."/>
            <person name="Zhao L."/>
            <person name="Wei J.T."/>
            <person name="Ye R.Z."/>
            <person name="Que T.C."/>
            <person name="Du C.H."/>
            <person name="Zhou Y.H."/>
            <person name="Cheng J.X."/>
            <person name="Dai P.F."/>
            <person name="Guo W.B."/>
            <person name="Han X.H."/>
            <person name="Huang E.J."/>
            <person name="Li L.F."/>
            <person name="Wei W."/>
            <person name="Gao Y.C."/>
            <person name="Liu J.Z."/>
            <person name="Shao H.Z."/>
            <person name="Wang X."/>
            <person name="Wang C.C."/>
            <person name="Yang T.C."/>
            <person name="Huo Q.B."/>
            <person name="Li W."/>
            <person name="Chen H.Y."/>
            <person name="Chen S.E."/>
            <person name="Zhou L.G."/>
            <person name="Ni X.B."/>
            <person name="Tian J.H."/>
            <person name="Sheng Y."/>
            <person name="Liu T."/>
            <person name="Pan Y.S."/>
            <person name="Xia L.Y."/>
            <person name="Li J."/>
            <person name="Zhao F."/>
            <person name="Cao W.C."/>
        </authorList>
    </citation>
    <scope>NUCLEOTIDE SEQUENCE [LARGE SCALE GENOMIC DNA]</scope>
    <source>
        <strain evidence="8">HaeL-2018</strain>
    </source>
</reference>
<dbReference type="GO" id="GO:0004197">
    <property type="term" value="F:cysteine-type endopeptidase activity"/>
    <property type="evidence" value="ECO:0007669"/>
    <property type="project" value="InterPro"/>
</dbReference>
<dbReference type="PRINTS" id="PR00376">
    <property type="entry name" value="IL1BCENZYME"/>
</dbReference>
<dbReference type="Pfam" id="PF00656">
    <property type="entry name" value="Peptidase_C14"/>
    <property type="match status" value="1"/>
</dbReference>
<evidence type="ECO:0000259" key="7">
    <source>
        <dbReference type="PROSITE" id="PS50208"/>
    </source>
</evidence>
<evidence type="ECO:0000313" key="9">
    <source>
        <dbReference type="Proteomes" id="UP000821853"/>
    </source>
</evidence>
<evidence type="ECO:0000256" key="3">
    <source>
        <dbReference type="ARBA" id="ARBA00022703"/>
    </source>
</evidence>
<dbReference type="GO" id="GO:0006915">
    <property type="term" value="P:apoptotic process"/>
    <property type="evidence" value="ECO:0007669"/>
    <property type="project" value="UniProtKB-KW"/>
</dbReference>
<dbReference type="AlphaFoldDB" id="A0A9J6GM60"/>
<accession>A0A9J6GM60</accession>
<dbReference type="InterPro" id="IPR016129">
    <property type="entry name" value="Caspase_his_AS"/>
</dbReference>
<dbReference type="Gene3D" id="3.40.50.1460">
    <property type="match status" value="1"/>
</dbReference>
<gene>
    <name evidence="8" type="ORF">HPB48_022606</name>
</gene>